<dbReference type="SUPFAM" id="SSF52833">
    <property type="entry name" value="Thioredoxin-like"/>
    <property type="match status" value="1"/>
</dbReference>
<protein>
    <recommendedName>
        <fullName evidence="4">Arsenate reductase</fullName>
        <ecNumber evidence="4">1.20.4.1</ecNumber>
    </recommendedName>
</protein>
<dbReference type="Proteomes" id="UP000273143">
    <property type="component" value="Chromosome"/>
</dbReference>
<dbReference type="PANTHER" id="PTHR30041:SF4">
    <property type="entry name" value="ARSENATE REDUCTASE"/>
    <property type="match status" value="1"/>
</dbReference>
<evidence type="ECO:0000256" key="1">
    <source>
        <dbReference type="ARBA" id="ARBA00007198"/>
    </source>
</evidence>
<dbReference type="PROSITE" id="PS51353">
    <property type="entry name" value="ARSC"/>
    <property type="match status" value="1"/>
</dbReference>
<organism evidence="5 6">
    <name type="scientific">Entomomonas moraniae</name>
    <dbReference type="NCBI Taxonomy" id="2213226"/>
    <lineage>
        <taxon>Bacteria</taxon>
        <taxon>Pseudomonadati</taxon>
        <taxon>Pseudomonadota</taxon>
        <taxon>Gammaproteobacteria</taxon>
        <taxon>Pseudomonadales</taxon>
        <taxon>Pseudomonadaceae</taxon>
        <taxon>Entomomonas</taxon>
    </lineage>
</organism>
<dbReference type="KEGG" id="emo:DM558_14070"/>
<evidence type="ECO:0000313" key="6">
    <source>
        <dbReference type="Proteomes" id="UP000273143"/>
    </source>
</evidence>
<evidence type="ECO:0000256" key="3">
    <source>
        <dbReference type="PROSITE-ProRule" id="PRU01282"/>
    </source>
</evidence>
<dbReference type="NCBIfam" id="TIGR00014">
    <property type="entry name" value="arsC"/>
    <property type="match status" value="1"/>
</dbReference>
<dbReference type="EMBL" id="CP029822">
    <property type="protein sequence ID" value="AZS51823.1"/>
    <property type="molecule type" value="Genomic_DNA"/>
</dbReference>
<sequence length="116" mass="13027">MTQYTYYHNPRCSKSRQALAILNQHGIEPTIINYLETPPDKATLKTILTQLGIPARQLLRKGEEEYKQLGLADESLSEEALIDAMVKHPILIERPIVIANGKAIIARPPENVLTLI</sequence>
<comment type="catalytic activity">
    <reaction evidence="4">
        <text>[glutaredoxin]-dithiol + arsenate + glutathione + H(+) = glutathionyl-S-S-[glutaredoxin] + arsenite + H2O</text>
        <dbReference type="Rhea" id="RHEA:22016"/>
        <dbReference type="Rhea" id="RHEA-COMP:10729"/>
        <dbReference type="Rhea" id="RHEA-COMP:17668"/>
        <dbReference type="ChEBI" id="CHEBI:15377"/>
        <dbReference type="ChEBI" id="CHEBI:15378"/>
        <dbReference type="ChEBI" id="CHEBI:29242"/>
        <dbReference type="ChEBI" id="CHEBI:29950"/>
        <dbReference type="ChEBI" id="CHEBI:48597"/>
        <dbReference type="ChEBI" id="CHEBI:57925"/>
        <dbReference type="ChEBI" id="CHEBI:146199"/>
        <dbReference type="EC" id="1.20.4.1"/>
    </reaction>
</comment>
<dbReference type="RefSeq" id="WP_127164512.1">
    <property type="nucleotide sequence ID" value="NZ_CP029822.1"/>
</dbReference>
<dbReference type="GO" id="GO:0008794">
    <property type="term" value="F:arsenate reductase (glutaredoxin) activity"/>
    <property type="evidence" value="ECO:0007669"/>
    <property type="project" value="UniProtKB-UniRule"/>
</dbReference>
<proteinExistence type="inferred from homology"/>
<reference evidence="6" key="1">
    <citation type="submission" date="2018-06" db="EMBL/GenBank/DDBJ databases">
        <title>Complete genome of Pseudomonas insecticola strain QZS01.</title>
        <authorList>
            <person name="Wang J."/>
            <person name="Su Q."/>
        </authorList>
    </citation>
    <scope>NUCLEOTIDE SEQUENCE [LARGE SCALE GENOMIC DNA]</scope>
    <source>
        <strain evidence="6">QZS01</strain>
    </source>
</reference>
<comment type="similarity">
    <text evidence="1 3 4">Belongs to the ArsC family.</text>
</comment>
<keyword evidence="2 4" id="KW-0560">Oxidoreductase</keyword>
<keyword evidence="6" id="KW-1185">Reference proteome</keyword>
<name>A0A451EPT2_9GAMM</name>
<evidence type="ECO:0000313" key="5">
    <source>
        <dbReference type="EMBL" id="AZS51823.1"/>
    </source>
</evidence>
<dbReference type="AlphaFoldDB" id="A0A451EPT2"/>
<dbReference type="Pfam" id="PF03960">
    <property type="entry name" value="ArsC"/>
    <property type="match status" value="1"/>
</dbReference>
<dbReference type="Gene3D" id="3.40.30.10">
    <property type="entry name" value="Glutaredoxin"/>
    <property type="match status" value="1"/>
</dbReference>
<dbReference type="InterPro" id="IPR006660">
    <property type="entry name" value="Arsenate_reductase-like"/>
</dbReference>
<dbReference type="CDD" id="cd03034">
    <property type="entry name" value="ArsC_ArsC"/>
    <property type="match status" value="1"/>
</dbReference>
<dbReference type="EC" id="1.20.4.1" evidence="4"/>
<evidence type="ECO:0000256" key="4">
    <source>
        <dbReference type="RuleBase" id="RU362029"/>
    </source>
</evidence>
<dbReference type="InterPro" id="IPR036249">
    <property type="entry name" value="Thioredoxin-like_sf"/>
</dbReference>
<dbReference type="InterPro" id="IPR006659">
    <property type="entry name" value="Arsenate_reductase"/>
</dbReference>
<gene>
    <name evidence="5" type="primary">arsC</name>
    <name evidence="5" type="ORF">DM558_14070</name>
</gene>
<evidence type="ECO:0000256" key="2">
    <source>
        <dbReference type="ARBA" id="ARBA00023002"/>
    </source>
</evidence>
<dbReference type="PANTHER" id="PTHR30041">
    <property type="entry name" value="ARSENATE REDUCTASE"/>
    <property type="match status" value="1"/>
</dbReference>
<accession>A0A451EPT2</accession>